<accession>A0A974HQP8</accession>
<dbReference type="Proteomes" id="UP000694892">
    <property type="component" value="Chromosome 3S"/>
</dbReference>
<sequence length="80" mass="8947">MRPCDHALFACYLAVGRDLALHCFIVWEHFLSQVLHASIALRSWHCGHCICGPCSSRVLVPLTRLLAAARDLAMCSIPDW</sequence>
<evidence type="ECO:0000313" key="1">
    <source>
        <dbReference type="EMBL" id="OCT86824.1"/>
    </source>
</evidence>
<dbReference type="AlphaFoldDB" id="A0A974HQP8"/>
<reference evidence="2" key="1">
    <citation type="journal article" date="2016" name="Nature">
        <title>Genome evolution in the allotetraploid frog Xenopus laevis.</title>
        <authorList>
            <person name="Session A.M."/>
            <person name="Uno Y."/>
            <person name="Kwon T."/>
            <person name="Chapman J.A."/>
            <person name="Toyoda A."/>
            <person name="Takahashi S."/>
            <person name="Fukui A."/>
            <person name="Hikosaka A."/>
            <person name="Suzuki A."/>
            <person name="Kondo M."/>
            <person name="van Heeringen S.J."/>
            <person name="Quigley I."/>
            <person name="Heinz S."/>
            <person name="Ogino H."/>
            <person name="Ochi H."/>
            <person name="Hellsten U."/>
            <person name="Lyons J.B."/>
            <person name="Simakov O."/>
            <person name="Putnam N."/>
            <person name="Stites J."/>
            <person name="Kuroki Y."/>
            <person name="Tanaka T."/>
            <person name="Michiue T."/>
            <person name="Watanabe M."/>
            <person name="Bogdanovic O."/>
            <person name="Lister R."/>
            <person name="Georgiou G."/>
            <person name="Paranjpe S.S."/>
            <person name="van Kruijsbergen I."/>
            <person name="Shu S."/>
            <person name="Carlson J."/>
            <person name="Kinoshita T."/>
            <person name="Ohta Y."/>
            <person name="Mawaribuchi S."/>
            <person name="Jenkins J."/>
            <person name="Grimwood J."/>
            <person name="Schmutz J."/>
            <person name="Mitros T."/>
            <person name="Mozaffari S.V."/>
            <person name="Suzuki Y."/>
            <person name="Haramoto Y."/>
            <person name="Yamamoto T.S."/>
            <person name="Takagi C."/>
            <person name="Heald R."/>
            <person name="Miller K."/>
            <person name="Haudenschild C."/>
            <person name="Kitzman J."/>
            <person name="Nakayama T."/>
            <person name="Izutsu Y."/>
            <person name="Robert J."/>
            <person name="Fortriede J."/>
            <person name="Burns K."/>
            <person name="Lotay V."/>
            <person name="Karimi K."/>
            <person name="Yasuoka Y."/>
            <person name="Dichmann D.S."/>
            <person name="Flajnik M.F."/>
            <person name="Houston D.W."/>
            <person name="Shendure J."/>
            <person name="DuPasquier L."/>
            <person name="Vize P.D."/>
            <person name="Zorn A.M."/>
            <person name="Ito M."/>
            <person name="Marcotte E.M."/>
            <person name="Wallingford J.B."/>
            <person name="Ito Y."/>
            <person name="Asashima M."/>
            <person name="Ueno N."/>
            <person name="Matsuda Y."/>
            <person name="Veenstra G.J."/>
            <person name="Fujiyama A."/>
            <person name="Harland R.M."/>
            <person name="Taira M."/>
            <person name="Rokhsar D.S."/>
        </authorList>
    </citation>
    <scope>NUCLEOTIDE SEQUENCE [LARGE SCALE GENOMIC DNA]</scope>
    <source>
        <strain evidence="2">J</strain>
    </source>
</reference>
<proteinExistence type="predicted"/>
<name>A0A974HQP8_XENLA</name>
<gene>
    <name evidence="1" type="ORF">XELAEV_18020514mg</name>
</gene>
<evidence type="ECO:0000313" key="2">
    <source>
        <dbReference type="Proteomes" id="UP000694892"/>
    </source>
</evidence>
<protein>
    <submittedName>
        <fullName evidence="1">Uncharacterized protein</fullName>
    </submittedName>
</protein>
<organism evidence="1 2">
    <name type="scientific">Xenopus laevis</name>
    <name type="common">African clawed frog</name>
    <dbReference type="NCBI Taxonomy" id="8355"/>
    <lineage>
        <taxon>Eukaryota</taxon>
        <taxon>Metazoa</taxon>
        <taxon>Chordata</taxon>
        <taxon>Craniata</taxon>
        <taxon>Vertebrata</taxon>
        <taxon>Euteleostomi</taxon>
        <taxon>Amphibia</taxon>
        <taxon>Batrachia</taxon>
        <taxon>Anura</taxon>
        <taxon>Pipoidea</taxon>
        <taxon>Pipidae</taxon>
        <taxon>Xenopodinae</taxon>
        <taxon>Xenopus</taxon>
        <taxon>Xenopus</taxon>
    </lineage>
</organism>
<dbReference type="EMBL" id="CM004471">
    <property type="protein sequence ID" value="OCT86824.1"/>
    <property type="molecule type" value="Genomic_DNA"/>
</dbReference>